<dbReference type="PANTHER" id="PTHR43065">
    <property type="entry name" value="SENSOR HISTIDINE KINASE"/>
    <property type="match status" value="1"/>
</dbReference>
<evidence type="ECO:0000256" key="4">
    <source>
        <dbReference type="ARBA" id="ARBA00022679"/>
    </source>
</evidence>
<dbReference type="SUPFAM" id="SSF47384">
    <property type="entry name" value="Homodimeric domain of signal transducing histidine kinase"/>
    <property type="match status" value="1"/>
</dbReference>
<evidence type="ECO:0000313" key="12">
    <source>
        <dbReference type="Proteomes" id="UP000182985"/>
    </source>
</evidence>
<evidence type="ECO:0000256" key="7">
    <source>
        <dbReference type="ARBA" id="ARBA00022840"/>
    </source>
</evidence>
<dbReference type="InterPro" id="IPR003661">
    <property type="entry name" value="HisK_dim/P_dom"/>
</dbReference>
<evidence type="ECO:0000256" key="9">
    <source>
        <dbReference type="SAM" id="Phobius"/>
    </source>
</evidence>
<dbReference type="EMBL" id="MOEC01000035">
    <property type="protein sequence ID" value="OIS91062.1"/>
    <property type="molecule type" value="Genomic_DNA"/>
</dbReference>
<keyword evidence="5" id="KW-0547">Nucleotide-binding</keyword>
<keyword evidence="7" id="KW-0067">ATP-binding</keyword>
<dbReference type="SMART" id="SM00388">
    <property type="entry name" value="HisKA"/>
    <property type="match status" value="1"/>
</dbReference>
<comment type="caution">
    <text evidence="11">The sequence shown here is derived from an EMBL/GenBank/DDBJ whole genome shotgun (WGS) entry which is preliminary data.</text>
</comment>
<evidence type="ECO:0000256" key="8">
    <source>
        <dbReference type="ARBA" id="ARBA00023012"/>
    </source>
</evidence>
<dbReference type="Pfam" id="PF02518">
    <property type="entry name" value="HATPase_c"/>
    <property type="match status" value="1"/>
</dbReference>
<dbReference type="Proteomes" id="UP000182985">
    <property type="component" value="Unassembled WGS sequence"/>
</dbReference>
<gene>
    <name evidence="11" type="ORF">BLA27_23450</name>
</gene>
<evidence type="ECO:0000256" key="5">
    <source>
        <dbReference type="ARBA" id="ARBA00022741"/>
    </source>
</evidence>
<dbReference type="SMART" id="SM00387">
    <property type="entry name" value="HATPase_c"/>
    <property type="match status" value="1"/>
</dbReference>
<keyword evidence="9" id="KW-0472">Membrane</keyword>
<organism evidence="11 12">
    <name type="scientific">Brucella cytisi</name>
    <dbReference type="NCBI Taxonomy" id="407152"/>
    <lineage>
        <taxon>Bacteria</taxon>
        <taxon>Pseudomonadati</taxon>
        <taxon>Pseudomonadota</taxon>
        <taxon>Alphaproteobacteria</taxon>
        <taxon>Hyphomicrobiales</taxon>
        <taxon>Brucellaceae</taxon>
        <taxon>Brucella/Ochrobactrum group</taxon>
        <taxon>Brucella</taxon>
    </lineage>
</organism>
<dbReference type="Gene3D" id="1.10.287.130">
    <property type="match status" value="1"/>
</dbReference>
<comment type="catalytic activity">
    <reaction evidence="1">
        <text>ATP + protein L-histidine = ADP + protein N-phospho-L-histidine.</text>
        <dbReference type="EC" id="2.7.13.3"/>
    </reaction>
</comment>
<feature type="transmembrane region" description="Helical" evidence="9">
    <location>
        <begin position="287"/>
        <end position="310"/>
    </location>
</feature>
<feature type="transmembrane region" description="Helical" evidence="9">
    <location>
        <begin position="29"/>
        <end position="47"/>
    </location>
</feature>
<dbReference type="InterPro" id="IPR036890">
    <property type="entry name" value="HATPase_C_sf"/>
</dbReference>
<reference evidence="11 12" key="1">
    <citation type="submission" date="2016-10" db="EMBL/GenBank/DDBJ databases">
        <title>The Draft Genome Sequence of the Potato Rhizosphere Bacteria Ochrobactrum sp. IPA7.2.</title>
        <authorList>
            <person name="Gogoleva N.E."/>
            <person name="Khlopko Y.A."/>
            <person name="Burygin G.L."/>
            <person name="Plotnikov A.O."/>
        </authorList>
    </citation>
    <scope>NUCLEOTIDE SEQUENCE [LARGE SCALE GENOMIC DNA]</scope>
    <source>
        <strain evidence="11 12">IPA7.2</strain>
    </source>
</reference>
<feature type="domain" description="Histidine kinase" evidence="10">
    <location>
        <begin position="467"/>
        <end position="689"/>
    </location>
</feature>
<dbReference type="PROSITE" id="PS50109">
    <property type="entry name" value="HIS_KIN"/>
    <property type="match status" value="1"/>
</dbReference>
<keyword evidence="9" id="KW-1133">Transmembrane helix</keyword>
<accession>A0A1J6HZX7</accession>
<proteinExistence type="predicted"/>
<dbReference type="InterPro" id="IPR004358">
    <property type="entry name" value="Sig_transdc_His_kin-like_C"/>
</dbReference>
<dbReference type="InterPro" id="IPR005467">
    <property type="entry name" value="His_kinase_dom"/>
</dbReference>
<evidence type="ECO:0000256" key="6">
    <source>
        <dbReference type="ARBA" id="ARBA00022777"/>
    </source>
</evidence>
<keyword evidence="6" id="KW-0418">Kinase</keyword>
<dbReference type="PANTHER" id="PTHR43065:SF46">
    <property type="entry name" value="C4-DICARBOXYLATE TRANSPORT SENSOR PROTEIN DCTB"/>
    <property type="match status" value="1"/>
</dbReference>
<dbReference type="OrthoDB" id="226486at2"/>
<dbReference type="SUPFAM" id="SSF55785">
    <property type="entry name" value="PYP-like sensor domain (PAS domain)"/>
    <property type="match status" value="1"/>
</dbReference>
<evidence type="ECO:0000256" key="1">
    <source>
        <dbReference type="ARBA" id="ARBA00000085"/>
    </source>
</evidence>
<dbReference type="SUPFAM" id="SSF55874">
    <property type="entry name" value="ATPase domain of HSP90 chaperone/DNA topoisomerase II/histidine kinase"/>
    <property type="match status" value="1"/>
</dbReference>
<protein>
    <recommendedName>
        <fullName evidence="2">histidine kinase</fullName>
        <ecNumber evidence="2">2.7.13.3</ecNumber>
    </recommendedName>
</protein>
<dbReference type="Gene3D" id="3.30.565.10">
    <property type="entry name" value="Histidine kinase-like ATPase, C-terminal domain"/>
    <property type="match status" value="1"/>
</dbReference>
<dbReference type="InterPro" id="IPR003594">
    <property type="entry name" value="HATPase_dom"/>
</dbReference>
<keyword evidence="12" id="KW-1185">Reference proteome</keyword>
<dbReference type="CDD" id="cd00082">
    <property type="entry name" value="HisKA"/>
    <property type="match status" value="1"/>
</dbReference>
<dbReference type="EC" id="2.7.13.3" evidence="2"/>
<dbReference type="PRINTS" id="PR00344">
    <property type="entry name" value="BCTRLSENSOR"/>
</dbReference>
<evidence type="ECO:0000313" key="11">
    <source>
        <dbReference type="EMBL" id="OIS91062.1"/>
    </source>
</evidence>
<keyword evidence="9" id="KW-0812">Transmembrane</keyword>
<keyword evidence="4" id="KW-0808">Transferase</keyword>
<evidence type="ECO:0000259" key="10">
    <source>
        <dbReference type="PROSITE" id="PS50109"/>
    </source>
</evidence>
<dbReference type="Gene3D" id="3.30.450.20">
    <property type="entry name" value="PAS domain"/>
    <property type="match status" value="2"/>
</dbReference>
<evidence type="ECO:0000256" key="2">
    <source>
        <dbReference type="ARBA" id="ARBA00012438"/>
    </source>
</evidence>
<evidence type="ECO:0000256" key="3">
    <source>
        <dbReference type="ARBA" id="ARBA00022553"/>
    </source>
</evidence>
<keyword evidence="3" id="KW-0597">Phosphoprotein</keyword>
<dbReference type="AlphaFoldDB" id="A0A1J6HZX7"/>
<dbReference type="RefSeq" id="WP_071633797.1">
    <property type="nucleotide sequence ID" value="NZ_MOEC01000035.1"/>
</dbReference>
<dbReference type="GO" id="GO:0005524">
    <property type="term" value="F:ATP binding"/>
    <property type="evidence" value="ECO:0007669"/>
    <property type="project" value="UniProtKB-KW"/>
</dbReference>
<dbReference type="InterPro" id="IPR036097">
    <property type="entry name" value="HisK_dim/P_sf"/>
</dbReference>
<name>A0A1J6HZX7_9HYPH</name>
<keyword evidence="8" id="KW-0902">Two-component regulatory system</keyword>
<dbReference type="GO" id="GO:0000155">
    <property type="term" value="F:phosphorelay sensor kinase activity"/>
    <property type="evidence" value="ECO:0007669"/>
    <property type="project" value="InterPro"/>
</dbReference>
<dbReference type="Pfam" id="PF00512">
    <property type="entry name" value="HisKA"/>
    <property type="match status" value="1"/>
</dbReference>
<dbReference type="InterPro" id="IPR035965">
    <property type="entry name" value="PAS-like_dom_sf"/>
</dbReference>
<sequence length="697" mass="75999">MTRSKANGADKQDSTIPLRILDGRDVLRIYRILAIAILALAFGIGLYSQLRELNRRIHEVGESNLVLANILSVQTTNLFGKLNALARAVAEDVQDPLVSSSMLPEILERRIMAEPDALSITYTDTNGKVVASSNSAAGRDLSSLPVLLKLASEEKLLVYAGPASRQTDGHKWLMNYALKTFGPHQEPAGYVVIEVDLVPLYESYQHAVERTDAVLGLIGDDGIIRVASGPEAVGRNVGPLVAKVFEAGGGVETMRNIRTGEMDIFGFSRSASVPMLTYVGSPRKTVILSWLSSVAVVTLIFLILCGLMLFGQLMLVRYISNRNELIKQTLETARQKQFTGFLNQIIQATGVLVAVTDVAGKPIVTNEFFQSMFKADDPEFTDKLLEHSTGLSLSEVCEKAPCEVTHVIEDRQGEKRELDWRLSTIRDDAGKIKNLVAIGIDNTAQRELELGIFQSSKLITLGEMATGLAHEINQPLGTLVLTLDHVRDSLARKKKLTVPLEEHLAGMSQQLERVTEIADHLRTFGRRGDGIAAPVNINMVIDGALLVTRHRIEQAEIRLLRPSVREYPGFLANQTIMEQILINLLINACDAIVERRSSNGHHGEDSIEIKVRENEKSMTLAVADTGGGIPTEVAEHIFEPFFTTKPVGQGTGLGLSVSYGMAHAFGGELGFHNLGSTGTEFSVIFPKSSGEGSHGPN</sequence>